<dbReference type="Pfam" id="PF00027">
    <property type="entry name" value="cNMP_binding"/>
    <property type="match status" value="1"/>
</dbReference>
<sequence>MSELEKYIRTYFGVSNEDLSKISSFFKLSSLKKGEFFLQMGRYSDRLGFVQSGIIREFVTIGDKEITKWISTKGYFVVDLSSFYFHQTARWNIHALTDCELYVIDSKEYHKFGQIIPQWAELEKLFIAKCFMVLEERIITHLSLTAEERYNQLLNFNKELFNQVPLHYLASMLGITPETLSRLRKKAVA</sequence>
<comment type="caution">
    <text evidence="2">The sequence shown here is derived from an EMBL/GenBank/DDBJ whole genome shotgun (WGS) entry which is preliminary data.</text>
</comment>
<evidence type="ECO:0000313" key="2">
    <source>
        <dbReference type="EMBL" id="PSR51892.1"/>
    </source>
</evidence>
<dbReference type="InterPro" id="IPR018490">
    <property type="entry name" value="cNMP-bd_dom_sf"/>
</dbReference>
<protein>
    <submittedName>
        <fullName evidence="2">Cyclic nucleotide-binding protein</fullName>
    </submittedName>
</protein>
<reference evidence="2 3" key="1">
    <citation type="submission" date="2018-03" db="EMBL/GenBank/DDBJ databases">
        <title>Adhaeribacter sp. HMF7605 Genome sequencing and assembly.</title>
        <authorList>
            <person name="Kang H."/>
            <person name="Kang J."/>
            <person name="Cha I."/>
            <person name="Kim H."/>
            <person name="Joh K."/>
        </authorList>
    </citation>
    <scope>NUCLEOTIDE SEQUENCE [LARGE SCALE GENOMIC DNA]</scope>
    <source>
        <strain evidence="2 3">HMF7605</strain>
    </source>
</reference>
<feature type="domain" description="Cyclic nucleotide-binding" evidence="1">
    <location>
        <begin position="10"/>
        <end position="112"/>
    </location>
</feature>
<name>A0A2T2Y8N5_9BACT</name>
<dbReference type="CDD" id="cd00038">
    <property type="entry name" value="CAP_ED"/>
    <property type="match status" value="1"/>
</dbReference>
<organism evidence="2 3">
    <name type="scientific">Adhaeribacter arboris</name>
    <dbReference type="NCBI Taxonomy" id="2072846"/>
    <lineage>
        <taxon>Bacteria</taxon>
        <taxon>Pseudomonadati</taxon>
        <taxon>Bacteroidota</taxon>
        <taxon>Cytophagia</taxon>
        <taxon>Cytophagales</taxon>
        <taxon>Hymenobacteraceae</taxon>
        <taxon>Adhaeribacter</taxon>
    </lineage>
</organism>
<accession>A0A2T2Y8N5</accession>
<keyword evidence="3" id="KW-1185">Reference proteome</keyword>
<dbReference type="EMBL" id="PYFT01000002">
    <property type="protein sequence ID" value="PSR51892.1"/>
    <property type="molecule type" value="Genomic_DNA"/>
</dbReference>
<dbReference type="InterPro" id="IPR000595">
    <property type="entry name" value="cNMP-bd_dom"/>
</dbReference>
<evidence type="ECO:0000259" key="1">
    <source>
        <dbReference type="PROSITE" id="PS50042"/>
    </source>
</evidence>
<dbReference type="SUPFAM" id="SSF51206">
    <property type="entry name" value="cAMP-binding domain-like"/>
    <property type="match status" value="1"/>
</dbReference>
<dbReference type="Gene3D" id="2.60.120.10">
    <property type="entry name" value="Jelly Rolls"/>
    <property type="match status" value="1"/>
</dbReference>
<dbReference type="OrthoDB" id="680421at2"/>
<evidence type="ECO:0000313" key="3">
    <source>
        <dbReference type="Proteomes" id="UP000240357"/>
    </source>
</evidence>
<dbReference type="Proteomes" id="UP000240357">
    <property type="component" value="Unassembled WGS sequence"/>
</dbReference>
<proteinExistence type="predicted"/>
<dbReference type="AlphaFoldDB" id="A0A2T2Y8N5"/>
<dbReference type="InterPro" id="IPR014710">
    <property type="entry name" value="RmlC-like_jellyroll"/>
</dbReference>
<dbReference type="RefSeq" id="WP_106933714.1">
    <property type="nucleotide sequence ID" value="NZ_PYFT01000002.1"/>
</dbReference>
<dbReference type="PROSITE" id="PS50042">
    <property type="entry name" value="CNMP_BINDING_3"/>
    <property type="match status" value="1"/>
</dbReference>
<gene>
    <name evidence="2" type="ORF">AHMF7605_28695</name>
</gene>